<proteinExistence type="inferred from homology"/>
<feature type="compositionally biased region" description="Basic and acidic residues" evidence="2">
    <location>
        <begin position="147"/>
        <end position="157"/>
    </location>
</feature>
<feature type="region of interest" description="Disordered" evidence="2">
    <location>
        <begin position="467"/>
        <end position="513"/>
    </location>
</feature>
<feature type="compositionally biased region" description="Basic and acidic residues" evidence="2">
    <location>
        <begin position="328"/>
        <end position="345"/>
    </location>
</feature>
<feature type="compositionally biased region" description="Basic and acidic residues" evidence="2">
    <location>
        <begin position="1258"/>
        <end position="1267"/>
    </location>
</feature>
<dbReference type="KEGG" id="bbif:117212259"/>
<feature type="compositionally biased region" description="Polar residues" evidence="2">
    <location>
        <begin position="440"/>
        <end position="450"/>
    </location>
</feature>
<comment type="similarity">
    <text evidence="1">Belongs to the FAM154 family.</text>
</comment>
<feature type="region of interest" description="Disordered" evidence="2">
    <location>
        <begin position="185"/>
        <end position="222"/>
    </location>
</feature>
<feature type="compositionally biased region" description="Basic and acidic residues" evidence="2">
    <location>
        <begin position="1382"/>
        <end position="1418"/>
    </location>
</feature>
<feature type="compositionally biased region" description="Basic and acidic residues" evidence="2">
    <location>
        <begin position="494"/>
        <end position="511"/>
    </location>
</feature>
<keyword evidence="3" id="KW-1185">Reference proteome</keyword>
<dbReference type="GO" id="GO:0036126">
    <property type="term" value="C:sperm flagellum"/>
    <property type="evidence" value="ECO:0007669"/>
    <property type="project" value="TreeGrafter"/>
</dbReference>
<feature type="compositionally biased region" description="Basic and acidic residues" evidence="2">
    <location>
        <begin position="1528"/>
        <end position="1598"/>
    </location>
</feature>
<feature type="compositionally biased region" description="Basic and acidic residues" evidence="2">
    <location>
        <begin position="914"/>
        <end position="944"/>
    </location>
</feature>
<feature type="region of interest" description="Disordered" evidence="2">
    <location>
        <begin position="550"/>
        <end position="625"/>
    </location>
</feature>
<dbReference type="PANTHER" id="PTHR31516">
    <property type="entry name" value="STABILIZER OF AXONEMAL MICROTUBULES 2"/>
    <property type="match status" value="1"/>
</dbReference>
<feature type="compositionally biased region" description="Basic and acidic residues" evidence="2">
    <location>
        <begin position="126"/>
        <end position="139"/>
    </location>
</feature>
<feature type="compositionally biased region" description="Basic and acidic residues" evidence="2">
    <location>
        <begin position="206"/>
        <end position="222"/>
    </location>
</feature>
<dbReference type="GO" id="GO:0005814">
    <property type="term" value="C:centriole"/>
    <property type="evidence" value="ECO:0007669"/>
    <property type="project" value="TreeGrafter"/>
</dbReference>
<feature type="region of interest" description="Disordered" evidence="2">
    <location>
        <begin position="1038"/>
        <end position="1176"/>
    </location>
</feature>
<feature type="non-terminal residue" evidence="4">
    <location>
        <position position="2398"/>
    </location>
</feature>
<feature type="region of interest" description="Disordered" evidence="2">
    <location>
        <begin position="313"/>
        <end position="345"/>
    </location>
</feature>
<evidence type="ECO:0000313" key="3">
    <source>
        <dbReference type="Proteomes" id="UP000515164"/>
    </source>
</evidence>
<feature type="compositionally biased region" description="Basic and acidic residues" evidence="2">
    <location>
        <begin position="811"/>
        <end position="839"/>
    </location>
</feature>
<feature type="compositionally biased region" description="Polar residues" evidence="2">
    <location>
        <begin position="1715"/>
        <end position="1727"/>
    </location>
</feature>
<feature type="region of interest" description="Disordered" evidence="2">
    <location>
        <begin position="1707"/>
        <end position="2398"/>
    </location>
</feature>
<protein>
    <submittedName>
        <fullName evidence="4">Titin-like</fullName>
    </submittedName>
</protein>
<feature type="region of interest" description="Disordered" evidence="2">
    <location>
        <begin position="650"/>
        <end position="680"/>
    </location>
</feature>
<feature type="compositionally biased region" description="Low complexity" evidence="2">
    <location>
        <begin position="10"/>
        <end position="31"/>
    </location>
</feature>
<dbReference type="PANTHER" id="PTHR31516:SF17">
    <property type="entry name" value="STABILIZER OF AXONEMAL MICROTUBULES 2"/>
    <property type="match status" value="1"/>
</dbReference>
<feature type="compositionally biased region" description="Polar residues" evidence="2">
    <location>
        <begin position="85"/>
        <end position="124"/>
    </location>
</feature>
<gene>
    <name evidence="4" type="primary">LOC117212259</name>
</gene>
<name>A0A6P8MVQ5_9HYME</name>
<feature type="region of interest" description="Disordered" evidence="2">
    <location>
        <begin position="1528"/>
        <end position="1621"/>
    </location>
</feature>
<feature type="compositionally biased region" description="Basic and acidic residues" evidence="2">
    <location>
        <begin position="1761"/>
        <end position="2398"/>
    </location>
</feature>
<dbReference type="GeneID" id="117212259"/>
<feature type="compositionally biased region" description="Basic and acidic residues" evidence="2">
    <location>
        <begin position="1130"/>
        <end position="1176"/>
    </location>
</feature>
<evidence type="ECO:0000256" key="1">
    <source>
        <dbReference type="ARBA" id="ARBA00008738"/>
    </source>
</evidence>
<dbReference type="GO" id="GO:0005879">
    <property type="term" value="C:axonemal microtubule"/>
    <property type="evidence" value="ECO:0007669"/>
    <property type="project" value="TreeGrafter"/>
</dbReference>
<feature type="region of interest" description="Disordered" evidence="2">
    <location>
        <begin position="440"/>
        <end position="459"/>
    </location>
</feature>
<dbReference type="GO" id="GO:0008017">
    <property type="term" value="F:microtubule binding"/>
    <property type="evidence" value="ECO:0007669"/>
    <property type="project" value="InterPro"/>
</dbReference>
<feature type="compositionally biased region" description="Basic and acidic residues" evidence="2">
    <location>
        <begin position="846"/>
        <end position="856"/>
    </location>
</feature>
<organism evidence="3 4">
    <name type="scientific">Bombus bifarius</name>
    <dbReference type="NCBI Taxonomy" id="103933"/>
    <lineage>
        <taxon>Eukaryota</taxon>
        <taxon>Metazoa</taxon>
        <taxon>Ecdysozoa</taxon>
        <taxon>Arthropoda</taxon>
        <taxon>Hexapoda</taxon>
        <taxon>Insecta</taxon>
        <taxon>Pterygota</taxon>
        <taxon>Neoptera</taxon>
        <taxon>Endopterygota</taxon>
        <taxon>Hymenoptera</taxon>
        <taxon>Apocrita</taxon>
        <taxon>Aculeata</taxon>
        <taxon>Apoidea</taxon>
        <taxon>Anthophila</taxon>
        <taxon>Apidae</taxon>
        <taxon>Bombus</taxon>
        <taxon>Pyrobombus</taxon>
    </lineage>
</organism>
<feature type="compositionally biased region" description="Basic and acidic residues" evidence="2">
    <location>
        <begin position="550"/>
        <end position="566"/>
    </location>
</feature>
<feature type="region of interest" description="Disordered" evidence="2">
    <location>
        <begin position="1257"/>
        <end position="1432"/>
    </location>
</feature>
<feature type="compositionally biased region" description="Basic and acidic residues" evidence="2">
    <location>
        <begin position="1061"/>
        <end position="1112"/>
    </location>
</feature>
<feature type="compositionally biased region" description="Basic and acidic residues" evidence="2">
    <location>
        <begin position="580"/>
        <end position="605"/>
    </location>
</feature>
<feature type="region of interest" description="Disordered" evidence="2">
    <location>
        <begin position="1"/>
        <end position="31"/>
    </location>
</feature>
<sequence length="2398" mass="271181">MTIHKKTSGKSKGSSKEVATTSSSSSDMTTVETVEMVSSTSMVEEATQIMESESRSSVVEVTSASREVIMDSKGNVIKVIESAPQTVGQSTSTYRTGKSSQDFIAQEQMQSVKQGKTVRDSPQNVKDVEVRSDGHRGETLEQVSRSSESRSESRAETIQKSISSSMVVETSSSMGDYYDQLSKTTSSNGIVNGDHAPRIHTSSKSYESKQASKETYEETTKDGKTFANISRIHESGEKLDDNGRVTATQSRIIDKETTVVPSDVGRVKHTDDVRIASNKVILDSSSNATVSESTAKSSVKADKISDVVTRCNKPGQSTWDGTFISESPAKDKDVSRNVDTSRTDRDSLDKAKIDRLVSKVNTDNVQESMSSIEISESSFIDQRSSSTVIQDSKIIIDEGRSSSTNIESFDRNVNSIGRDIHEHVSEDTIDFAGGQRQVTTEAHSKGSTRYTKPGESTWDGTFMVEKTPEPRKRNVSDASVFHHTGGDNVIESTQRTDFKEKSSDGSYEKKSSNVVHVVQGGTDSSRFISEERKDVTEEIYIDGKPVSKTELLRDRSSSSRGEKITRPGDSTWNGQFVYEKPQDGGKKLSSDKTVVRTSAKRHDSVDVQDVTEEQNISSMSESVSSSYVVEYATSTDEKKKTSEKVTSVSEIIIEEDSGDGGSPRRSTPEKSVTRDTISRCYKPGQSTWDGSFVYEKPQVHERRKLDSRRPTDSIIIRDVTEDNSINEAEISSTAYVVEHSSSQQSFTDVKDSSLSSVHETIVYDVQPVRQDRPSSRTSSRPETPDKTPKGRDTRLTKPGSSTWDGTFVMEKSPETKRPSSRESVDRPADKIRPEPRESPIPKSRKHISDTTLDIRDTSQQVSTSSEVYSNSIVLEQSTTHESYTDSSNVDYSTSSVETVIVRNGVPTTIQKSVTIEDRSKSPEKKALEHKGLQPEDSKSPDKRPKSPSKTDSSFRPSKPGASTWDGSFVYEKPAKKPTDKKPSTDVSRRPTDERAPIRTSPVDNGKLPEDKKPTYLTEKSITLSDTTMETSEFVTSTTLERTLASDSEVLDSSKVSTTIFHEIDDKKRTADTERELRREVPRSPSGKHPEDGRKSPERRPKSPEKSPVDRSMRPTKPGASTWDGSFVYEKPQDQKKKPTDQQKEPVDEKKRPRESPTRDEPKDRPSSVVPKDDTTKISVVKHDVTDTRKDVMDIDIVQKSSYVIDQSSFTSVQDVRNVLEERVISEFTTDTRKDVRDVTKSTTEFIDNEQVTSMVARDVVDDTRFDRFTTSTPKSPADTPQKGSPERPGYPRGIPGLREEDRPKPIPAAGKPSRPPQREQSPGERYTGARPQTPGKVRDYVSPTRKPVPAAGKPSRPEERPGKVPRADETVPGASKPTQPDEQPKGPGKPDERPAAGKPSRPEDKPERFDDKPKRGDQTPDSLEEDDVQPGKLPNYILSKIPLKEQCICELCTCGRHRCPHNLPQDHLEIPRDGPVHAVTSYREEFDEKHVDRQTVYHHEDHLRMEGEFIGERRTDYVVTRGERAPVRKPQDNLKPEGEFIGRPREEAPTKGEKAPVKKPQDNLKPEGEFIGRPKEEAPKYGDRTPVRRPQDNLRPEGDFDSTTTTELVFTGTPGERPRPVRRNTYTKVEGEFIDSTTTRSEYVDHRTVQRAEIIKRTDNLTVGEGEFTGTSHHKEDFHTYDIVERTPRRRLDYTDEDDRFYGKTDIVESTTTTQEQYQSFDQTDYRSTAVIRRDDNLRPEGPFEGVPHTKDDYVVPQIMKRPEPQKPKDNLRPEGPFEGRPKDDYKPTGGERADVKRPQDNLKPEGPFEGRPKDDYSPKTAERPEVKRPEDNLRPEGPFEGRPKDDFMPKTAERPEVRRPQDNLRPEGPFEGRPKDDFTPKTAERPEVKRPQDNLRPEGPFEGRPKDDFSPKRGERPEVRRPEDNLRPEGPFEGRPKDDYKPTRGERVDVKRPEDNLRPEGPFEGRPKDDFSPKIAERPEVKRPQDNLRPEGPFEGRPKDDFSPKRGERPEVRRPEDNLRPEGPFEGRPKDDYKPTRGERADVKRPEDNLRPEGPFEGRPKDDFTPKTAERPEVRRPQDNLRPEGPFEGRPKDDYKPTRGERADVKRPEDNLRPEGPFEGRPKDDFTPKTAERPEVKRPQDNLRPEGPFEGRPKDDFSPKRGERPEVRRPEDNLRPEGPFEGRPRDDYKPTRGERADVKRPEDNLRPEGPFEGRPKDDFTPKTAERPEVKKPQDNLRPEGPFEGRPKDDFTPKRGERPEVRRPEDNLRPEGPFEGRPKDDFLPKTAERPEVRRPQDNLRPEGPFEGRPKDDYVPTRGERADVKRPEDNLRPEGPFEGRPKDDFSPKIAERPEVKRPQDNLRPEGPFEGRPKDDFTPKTAERPEVKRPQDNLRPEGQF</sequence>
<evidence type="ECO:0000256" key="2">
    <source>
        <dbReference type="SAM" id="MobiDB-lite"/>
    </source>
</evidence>
<dbReference type="GO" id="GO:0036064">
    <property type="term" value="C:ciliary basal body"/>
    <property type="evidence" value="ECO:0007669"/>
    <property type="project" value="TreeGrafter"/>
</dbReference>
<accession>A0A6P8MVQ5</accession>
<feature type="compositionally biased region" description="Basic and acidic residues" evidence="2">
    <location>
        <begin position="1355"/>
        <end position="1369"/>
    </location>
</feature>
<dbReference type="InterPro" id="IPR033336">
    <property type="entry name" value="SAXO1/2"/>
</dbReference>
<dbReference type="Proteomes" id="UP000515164">
    <property type="component" value="Unplaced"/>
</dbReference>
<feature type="compositionally biased region" description="Polar residues" evidence="2">
    <location>
        <begin position="857"/>
        <end position="897"/>
    </location>
</feature>
<feature type="compositionally biased region" description="Basic and acidic residues" evidence="2">
    <location>
        <begin position="972"/>
        <end position="996"/>
    </location>
</feature>
<feature type="region of interest" description="Disordered" evidence="2">
    <location>
        <begin position="85"/>
        <end position="168"/>
    </location>
</feature>
<reference evidence="4" key="1">
    <citation type="submission" date="2025-08" db="UniProtKB">
        <authorList>
            <consortium name="RefSeq"/>
        </authorList>
    </citation>
    <scope>IDENTIFICATION</scope>
    <source>
        <tissue evidence="4">Muscle</tissue>
    </source>
</reference>
<dbReference type="RefSeq" id="XP_033312779.1">
    <property type="nucleotide sequence ID" value="XM_033456888.1"/>
</dbReference>
<feature type="compositionally biased region" description="Basic and acidic residues" evidence="2">
    <location>
        <begin position="666"/>
        <end position="677"/>
    </location>
</feature>
<feature type="compositionally biased region" description="Basic and acidic residues" evidence="2">
    <location>
        <begin position="782"/>
        <end position="795"/>
    </location>
</feature>
<feature type="region of interest" description="Disordered" evidence="2">
    <location>
        <begin position="761"/>
        <end position="1023"/>
    </location>
</feature>
<evidence type="ECO:0000313" key="4">
    <source>
        <dbReference type="RefSeq" id="XP_033312779.1"/>
    </source>
</evidence>